<name>A0A3B1E5J3_9ZZZZ</name>
<protein>
    <submittedName>
        <fullName evidence="1">Uncharacterized protein</fullName>
    </submittedName>
</protein>
<evidence type="ECO:0000313" key="1">
    <source>
        <dbReference type="EMBL" id="VAX38177.1"/>
    </source>
</evidence>
<gene>
    <name evidence="1" type="ORF">MNBD_UNCLBAC01-597</name>
</gene>
<dbReference type="EMBL" id="UOGJ01000151">
    <property type="protein sequence ID" value="VAX38177.1"/>
    <property type="molecule type" value="Genomic_DNA"/>
</dbReference>
<dbReference type="AlphaFoldDB" id="A0A3B1E5J3"/>
<organism evidence="1">
    <name type="scientific">hydrothermal vent metagenome</name>
    <dbReference type="NCBI Taxonomy" id="652676"/>
    <lineage>
        <taxon>unclassified sequences</taxon>
        <taxon>metagenomes</taxon>
        <taxon>ecological metagenomes</taxon>
    </lineage>
</organism>
<accession>A0A3B1E5J3</accession>
<proteinExistence type="predicted"/>
<sequence>MSLSIVLPKFIRKSSPVFKHFLSLDEVVCRGVFNEKIIVFDVKEQNQSGKMLMMSIIRQDEIELWKSAQELLNNIFTSIEQKLQGIFRFELLSIAMNEDWKSFQWGEFSKGICDLAHELSIGESQFVQYCSIFGILTKHAYEDFGKITFNPQVRTFDRAPENLDASLMRLIRESQREQGFKGRSQLIFYDLSREPLYDTQNVKQAAQLSKMDKKLNANAETVLTEVYVIDKNGLHRLFQKMQMELF</sequence>
<reference evidence="1" key="1">
    <citation type="submission" date="2018-06" db="EMBL/GenBank/DDBJ databases">
        <authorList>
            <person name="Zhirakovskaya E."/>
        </authorList>
    </citation>
    <scope>NUCLEOTIDE SEQUENCE</scope>
</reference>